<feature type="compositionally biased region" description="Polar residues" evidence="1">
    <location>
        <begin position="254"/>
        <end position="267"/>
    </location>
</feature>
<feature type="compositionally biased region" description="Polar residues" evidence="1">
    <location>
        <begin position="201"/>
        <end position="210"/>
    </location>
</feature>
<dbReference type="AlphaFoldDB" id="A0A9P4WI69"/>
<keyword evidence="3" id="KW-1185">Reference proteome</keyword>
<name>A0A9P4WI69_9PLEO</name>
<dbReference type="Proteomes" id="UP000758155">
    <property type="component" value="Unassembled WGS sequence"/>
</dbReference>
<comment type="caution">
    <text evidence="2">The sequence shown here is derived from an EMBL/GenBank/DDBJ whole genome shotgun (WGS) entry which is preliminary data.</text>
</comment>
<feature type="region of interest" description="Disordered" evidence="1">
    <location>
        <begin position="1"/>
        <end position="22"/>
    </location>
</feature>
<feature type="compositionally biased region" description="Pro residues" evidence="1">
    <location>
        <begin position="218"/>
        <end position="227"/>
    </location>
</feature>
<sequence length="523" mass="58206">MPVVSVNGDRMDLGFPVPPRETEPMISKDIDWESRANTHTDTSLNNSYFTFASQSQDPITDKLVLHTIKRLSAELENQPRTPNSLSLSSTISTVDDFSTPAALSAWGRSPPPISWPLTDSDRATMGTTVGCAKGLYCENDVCDHAPPEAPTEKPYYPCLATQACIRKPLPPTPQEVEIEKKDRFPTSEDFTSYGNPCSSPVCSAPGSSYNSPTVTPFGTPPGTPTSTPPASRATSLREIESHAPVIDSMDIDTDTASVDSNGPNNPLDTHVGGTRHGRQNNPNQPQLIMKSSVQFWRRKTANKALAKQLLNIPRDINLAWFLENRARVDEYLETDLENRPLDLENKGEERGRGDKQGGCGDEKVARAAWYYRLDPVHQFQRYHDAVRWNHAIYVALLTQHTLSKDRRSRRGPRDVELELSPTAIRFMSSFLEAVLEHHSSSSSASFTKRDEFIALWQTTNLDLFTIRKSWAKKAPQRALKQLSSEWEAELSELGAWAGGGWSDVSDSRLKPLKSDGRERCVLA</sequence>
<proteinExistence type="predicted"/>
<evidence type="ECO:0000256" key="1">
    <source>
        <dbReference type="SAM" id="MobiDB-lite"/>
    </source>
</evidence>
<protein>
    <submittedName>
        <fullName evidence="2">Uncharacterized protein</fullName>
    </submittedName>
</protein>
<gene>
    <name evidence="2" type="ORF">E8E12_002758</name>
</gene>
<dbReference type="EMBL" id="SWKV01000090">
    <property type="protein sequence ID" value="KAF3032910.1"/>
    <property type="molecule type" value="Genomic_DNA"/>
</dbReference>
<dbReference type="OrthoDB" id="3796041at2759"/>
<accession>A0A9P4WI69</accession>
<evidence type="ECO:0000313" key="2">
    <source>
        <dbReference type="EMBL" id="KAF3032910.1"/>
    </source>
</evidence>
<evidence type="ECO:0000313" key="3">
    <source>
        <dbReference type="Proteomes" id="UP000758155"/>
    </source>
</evidence>
<reference evidence="2" key="1">
    <citation type="submission" date="2019-04" db="EMBL/GenBank/DDBJ databases">
        <title>Sequencing of skin fungus with MAO and IRED activity.</title>
        <authorList>
            <person name="Marsaioli A.J."/>
            <person name="Bonatto J.M.C."/>
            <person name="Reis Junior O."/>
        </authorList>
    </citation>
    <scope>NUCLEOTIDE SEQUENCE</scope>
    <source>
        <strain evidence="2">28M1</strain>
    </source>
</reference>
<organism evidence="2 3">
    <name type="scientific">Didymella heteroderae</name>
    <dbReference type="NCBI Taxonomy" id="1769908"/>
    <lineage>
        <taxon>Eukaryota</taxon>
        <taxon>Fungi</taxon>
        <taxon>Dikarya</taxon>
        <taxon>Ascomycota</taxon>
        <taxon>Pezizomycotina</taxon>
        <taxon>Dothideomycetes</taxon>
        <taxon>Pleosporomycetidae</taxon>
        <taxon>Pleosporales</taxon>
        <taxon>Pleosporineae</taxon>
        <taxon>Didymellaceae</taxon>
        <taxon>Didymella</taxon>
    </lineage>
</organism>
<feature type="region of interest" description="Disordered" evidence="1">
    <location>
        <begin position="201"/>
        <end position="235"/>
    </location>
</feature>
<feature type="region of interest" description="Disordered" evidence="1">
    <location>
        <begin position="252"/>
        <end position="285"/>
    </location>
</feature>